<organism evidence="1 2">
    <name type="scientific">Streptomyces nitrosporeus</name>
    <dbReference type="NCBI Taxonomy" id="28894"/>
    <lineage>
        <taxon>Bacteria</taxon>
        <taxon>Bacillati</taxon>
        <taxon>Actinomycetota</taxon>
        <taxon>Actinomycetes</taxon>
        <taxon>Kitasatosporales</taxon>
        <taxon>Streptomycetaceae</taxon>
        <taxon>Streptomyces</taxon>
    </lineage>
</organism>
<dbReference type="KEGG" id="snk:CP967_22580"/>
<name>A0A5J6FE94_9ACTN</name>
<dbReference type="RefSeq" id="WP_150489697.1">
    <property type="nucleotide sequence ID" value="NZ_BMUV01000002.1"/>
</dbReference>
<dbReference type="Proteomes" id="UP000326178">
    <property type="component" value="Chromosome"/>
</dbReference>
<proteinExistence type="predicted"/>
<accession>A0A5J6FE94</accession>
<reference evidence="1 2" key="1">
    <citation type="submission" date="2017-09" db="EMBL/GenBank/DDBJ databases">
        <authorList>
            <person name="Lee N."/>
            <person name="Cho B.-K."/>
        </authorList>
    </citation>
    <scope>NUCLEOTIDE SEQUENCE [LARGE SCALE GENOMIC DNA]</scope>
    <source>
        <strain evidence="1 2">ATCC 12769</strain>
    </source>
</reference>
<protein>
    <submittedName>
        <fullName evidence="1">Uncharacterized protein</fullName>
    </submittedName>
</protein>
<evidence type="ECO:0000313" key="2">
    <source>
        <dbReference type="Proteomes" id="UP000326178"/>
    </source>
</evidence>
<sequence length="65" mass="6559">MTQISETGLYANAAAAPEISSEHPAGRVTLGSAGALGLRGRLLSLADGDAGHDPDLPLTTFTIVL</sequence>
<evidence type="ECO:0000313" key="1">
    <source>
        <dbReference type="EMBL" id="QEU74403.1"/>
    </source>
</evidence>
<gene>
    <name evidence="1" type="ORF">CP967_22580</name>
</gene>
<dbReference type="AlphaFoldDB" id="A0A5J6FE94"/>
<dbReference type="EMBL" id="CP023702">
    <property type="protein sequence ID" value="QEU74403.1"/>
    <property type="molecule type" value="Genomic_DNA"/>
</dbReference>
<keyword evidence="2" id="KW-1185">Reference proteome</keyword>